<dbReference type="EMBL" id="ML737574">
    <property type="protein sequence ID" value="KAE8369390.1"/>
    <property type="molecule type" value="Genomic_DNA"/>
</dbReference>
<feature type="transmembrane region" description="Helical" evidence="1">
    <location>
        <begin position="36"/>
        <end position="55"/>
    </location>
</feature>
<evidence type="ECO:0000313" key="3">
    <source>
        <dbReference type="Proteomes" id="UP000326268"/>
    </source>
</evidence>
<protein>
    <submittedName>
        <fullName evidence="2">Uncharacterized protein</fullName>
    </submittedName>
</protein>
<name>A0A5N7AL03_9EURO</name>
<dbReference type="GeneID" id="43649673"/>
<accession>A0A5N7AL03</accession>
<keyword evidence="1" id="KW-1133">Transmembrane helix</keyword>
<feature type="non-terminal residue" evidence="2">
    <location>
        <position position="67"/>
    </location>
</feature>
<evidence type="ECO:0000256" key="1">
    <source>
        <dbReference type="SAM" id="Phobius"/>
    </source>
</evidence>
<proteinExistence type="predicted"/>
<keyword evidence="1" id="KW-0812">Transmembrane</keyword>
<keyword evidence="1" id="KW-0472">Membrane</keyword>
<dbReference type="Proteomes" id="UP000326268">
    <property type="component" value="Unassembled WGS sequence"/>
</dbReference>
<dbReference type="RefSeq" id="XP_031932471.1">
    <property type="nucleotide sequence ID" value="XM_032065227.1"/>
</dbReference>
<organism evidence="2 3">
    <name type="scientific">Aspergillus caelatus</name>
    <dbReference type="NCBI Taxonomy" id="61420"/>
    <lineage>
        <taxon>Eukaryota</taxon>
        <taxon>Fungi</taxon>
        <taxon>Dikarya</taxon>
        <taxon>Ascomycota</taxon>
        <taxon>Pezizomycotina</taxon>
        <taxon>Eurotiomycetes</taxon>
        <taxon>Eurotiomycetidae</taxon>
        <taxon>Eurotiales</taxon>
        <taxon>Aspergillaceae</taxon>
        <taxon>Aspergillus</taxon>
        <taxon>Aspergillus subgen. Circumdati</taxon>
    </lineage>
</organism>
<dbReference type="AlphaFoldDB" id="A0A5N7AL03"/>
<gene>
    <name evidence="2" type="ORF">BDV27DRAFT_120856</name>
</gene>
<reference evidence="2 3" key="1">
    <citation type="submission" date="2019-04" db="EMBL/GenBank/DDBJ databases">
        <title>Friends and foes A comparative genomics studyof 23 Aspergillus species from section Flavi.</title>
        <authorList>
            <consortium name="DOE Joint Genome Institute"/>
            <person name="Kjaerbolling I."/>
            <person name="Vesth T."/>
            <person name="Frisvad J.C."/>
            <person name="Nybo J.L."/>
            <person name="Theobald S."/>
            <person name="Kildgaard S."/>
            <person name="Isbrandt T."/>
            <person name="Kuo A."/>
            <person name="Sato A."/>
            <person name="Lyhne E.K."/>
            <person name="Kogle M.E."/>
            <person name="Wiebenga A."/>
            <person name="Kun R.S."/>
            <person name="Lubbers R.J."/>
            <person name="Makela M.R."/>
            <person name="Barry K."/>
            <person name="Chovatia M."/>
            <person name="Clum A."/>
            <person name="Daum C."/>
            <person name="Haridas S."/>
            <person name="He G."/>
            <person name="LaButti K."/>
            <person name="Lipzen A."/>
            <person name="Mondo S."/>
            <person name="Riley R."/>
            <person name="Salamov A."/>
            <person name="Simmons B.A."/>
            <person name="Magnuson J.K."/>
            <person name="Henrissat B."/>
            <person name="Mortensen U.H."/>
            <person name="Larsen T.O."/>
            <person name="Devries R.P."/>
            <person name="Grigoriev I.V."/>
            <person name="Machida M."/>
            <person name="Baker S.E."/>
            <person name="Andersen M.R."/>
        </authorList>
    </citation>
    <scope>NUCLEOTIDE SEQUENCE [LARGE SCALE GENOMIC DNA]</scope>
    <source>
        <strain evidence="2 3">CBS 763.97</strain>
    </source>
</reference>
<sequence>MTNILFVHLYMTIDMVHRTNVPFLEYSGNSACIVHVWYSAPMFTIIFFLLCYEWAHFCPAEIAFPKC</sequence>
<keyword evidence="3" id="KW-1185">Reference proteome</keyword>
<evidence type="ECO:0000313" key="2">
    <source>
        <dbReference type="EMBL" id="KAE8369390.1"/>
    </source>
</evidence>